<gene>
    <name evidence="1" type="ORF">HRJ53_29570</name>
</gene>
<dbReference type="Proteomes" id="UP000567293">
    <property type="component" value="Unassembled WGS sequence"/>
</dbReference>
<comment type="caution">
    <text evidence="1">The sequence shown here is derived from an EMBL/GenBank/DDBJ whole genome shotgun (WGS) entry which is preliminary data.</text>
</comment>
<dbReference type="AlphaFoldDB" id="A0A7V8T054"/>
<evidence type="ECO:0000313" key="1">
    <source>
        <dbReference type="EMBL" id="MBA0089160.1"/>
    </source>
</evidence>
<proteinExistence type="predicted"/>
<name>A0A7V8T054_9BACT</name>
<dbReference type="EMBL" id="JACDQQ010002856">
    <property type="protein sequence ID" value="MBA0089160.1"/>
    <property type="molecule type" value="Genomic_DNA"/>
</dbReference>
<sequence length="70" mass="8034">MAPRFQFQTDPVPQGRAGVLSARCECGWECTVILPEEHLEMVQAFFTHIQNDHKIPLPEFVCTWLGYGRT</sequence>
<evidence type="ECO:0000313" key="2">
    <source>
        <dbReference type="Proteomes" id="UP000567293"/>
    </source>
</evidence>
<accession>A0A7V8T054</accession>
<protein>
    <submittedName>
        <fullName evidence="1">Uncharacterized protein</fullName>
    </submittedName>
</protein>
<keyword evidence="2" id="KW-1185">Reference proteome</keyword>
<reference evidence="1" key="1">
    <citation type="submission" date="2020-06" db="EMBL/GenBank/DDBJ databases">
        <title>Legume-microbial interactions unlock mineral nutrients during tropical forest succession.</title>
        <authorList>
            <person name="Epihov D.Z."/>
        </authorList>
    </citation>
    <scope>NUCLEOTIDE SEQUENCE [LARGE SCALE GENOMIC DNA]</scope>
    <source>
        <strain evidence="1">Pan2503</strain>
    </source>
</reference>
<organism evidence="1 2">
    <name type="scientific">Candidatus Acidiferrum panamense</name>
    <dbReference type="NCBI Taxonomy" id="2741543"/>
    <lineage>
        <taxon>Bacteria</taxon>
        <taxon>Pseudomonadati</taxon>
        <taxon>Acidobacteriota</taxon>
        <taxon>Terriglobia</taxon>
        <taxon>Candidatus Acidiferrales</taxon>
        <taxon>Candidatus Acidiferrum</taxon>
    </lineage>
</organism>